<dbReference type="AlphaFoldDB" id="A0A7I8JI40"/>
<accession>A0A7I8JI40</accession>
<dbReference type="Proteomes" id="UP001189122">
    <property type="component" value="Unassembled WGS sequence"/>
</dbReference>
<evidence type="ECO:0000313" key="1">
    <source>
        <dbReference type="EMBL" id="CAA2630586.1"/>
    </source>
</evidence>
<proteinExistence type="predicted"/>
<dbReference type="EMBL" id="CACRZD030000013">
    <property type="protein sequence ID" value="CAA6669829.1"/>
    <property type="molecule type" value="Genomic_DNA"/>
</dbReference>
<sequence>MFDGSLFFLYFFISLYLSQKYDYLNYLNSHKIT</sequence>
<evidence type="ECO:0000313" key="2">
    <source>
        <dbReference type="Proteomes" id="UP001189122"/>
    </source>
</evidence>
<name>A0A7I8JI40_SPIIN</name>
<protein>
    <submittedName>
        <fullName evidence="1">Uncharacterized protein</fullName>
    </submittedName>
</protein>
<gene>
    <name evidence="1" type="ORF">SI7747_13016232</name>
</gene>
<reference evidence="1 2" key="1">
    <citation type="submission" date="2019-12" db="EMBL/GenBank/DDBJ databases">
        <authorList>
            <person name="Scholz U."/>
            <person name="Mascher M."/>
            <person name="Fiebig A."/>
        </authorList>
    </citation>
    <scope>NUCLEOTIDE SEQUENCE</scope>
</reference>
<keyword evidence="2" id="KW-1185">Reference proteome</keyword>
<organism evidence="1">
    <name type="scientific">Spirodela intermedia</name>
    <name type="common">Intermediate duckweed</name>
    <dbReference type="NCBI Taxonomy" id="51605"/>
    <lineage>
        <taxon>Eukaryota</taxon>
        <taxon>Viridiplantae</taxon>
        <taxon>Streptophyta</taxon>
        <taxon>Embryophyta</taxon>
        <taxon>Tracheophyta</taxon>
        <taxon>Spermatophyta</taxon>
        <taxon>Magnoliopsida</taxon>
        <taxon>Liliopsida</taxon>
        <taxon>Araceae</taxon>
        <taxon>Lemnoideae</taxon>
        <taxon>Spirodela</taxon>
    </lineage>
</organism>
<dbReference type="EMBL" id="LR743600">
    <property type="protein sequence ID" value="CAA2630586.1"/>
    <property type="molecule type" value="Genomic_DNA"/>
</dbReference>